<gene>
    <name evidence="11" type="ORF">PPROV_000597900</name>
</gene>
<dbReference type="InterPro" id="IPR026019">
    <property type="entry name" value="Ribul_P_3_epim"/>
</dbReference>
<comment type="catalytic activity">
    <reaction evidence="1">
        <text>D-ribulose 5-phosphate = D-xylulose 5-phosphate</text>
        <dbReference type="Rhea" id="RHEA:13677"/>
        <dbReference type="ChEBI" id="CHEBI:57737"/>
        <dbReference type="ChEBI" id="CHEBI:58121"/>
        <dbReference type="EC" id="5.1.3.1"/>
    </reaction>
</comment>
<evidence type="ECO:0000256" key="8">
    <source>
        <dbReference type="ARBA" id="ARBA00022723"/>
    </source>
</evidence>
<keyword evidence="8" id="KW-0479">Metal-binding</keyword>
<dbReference type="InterPro" id="IPR013785">
    <property type="entry name" value="Aldolase_TIM"/>
</dbReference>
<dbReference type="InterPro" id="IPR011060">
    <property type="entry name" value="RibuloseP-bd_barrel"/>
</dbReference>
<proteinExistence type="inferred from homology"/>
<dbReference type="GO" id="GO:0005737">
    <property type="term" value="C:cytoplasm"/>
    <property type="evidence" value="ECO:0007669"/>
    <property type="project" value="UniProtKB-ARBA"/>
</dbReference>
<evidence type="ECO:0000256" key="3">
    <source>
        <dbReference type="ARBA" id="ARBA00001941"/>
    </source>
</evidence>
<dbReference type="GO" id="GO:0006098">
    <property type="term" value="P:pentose-phosphate shunt"/>
    <property type="evidence" value="ECO:0007669"/>
    <property type="project" value="InterPro"/>
</dbReference>
<organism evidence="11 12">
    <name type="scientific">Pycnococcus provasolii</name>
    <dbReference type="NCBI Taxonomy" id="41880"/>
    <lineage>
        <taxon>Eukaryota</taxon>
        <taxon>Viridiplantae</taxon>
        <taxon>Chlorophyta</taxon>
        <taxon>Pseudoscourfieldiophyceae</taxon>
        <taxon>Pseudoscourfieldiales</taxon>
        <taxon>Pycnococcaceae</taxon>
        <taxon>Pycnococcus</taxon>
    </lineage>
</organism>
<evidence type="ECO:0000256" key="10">
    <source>
        <dbReference type="ARBA" id="ARBA00030599"/>
    </source>
</evidence>
<evidence type="ECO:0000256" key="2">
    <source>
        <dbReference type="ARBA" id="ARBA00001936"/>
    </source>
</evidence>
<dbReference type="CDD" id="cd00429">
    <property type="entry name" value="RPE"/>
    <property type="match status" value="1"/>
</dbReference>
<evidence type="ECO:0000313" key="12">
    <source>
        <dbReference type="Proteomes" id="UP000660262"/>
    </source>
</evidence>
<dbReference type="SUPFAM" id="SSF51366">
    <property type="entry name" value="Ribulose-phoshate binding barrel"/>
    <property type="match status" value="1"/>
</dbReference>
<dbReference type="FunFam" id="3.20.20.70:FF:000004">
    <property type="entry name" value="Ribulose-phosphate 3-epimerase"/>
    <property type="match status" value="1"/>
</dbReference>
<dbReference type="GO" id="GO:0004750">
    <property type="term" value="F:D-ribulose-phosphate 3-epimerase activity"/>
    <property type="evidence" value="ECO:0007669"/>
    <property type="project" value="UniProtKB-EC"/>
</dbReference>
<evidence type="ECO:0000256" key="4">
    <source>
        <dbReference type="ARBA" id="ARBA00001947"/>
    </source>
</evidence>
<comment type="cofactor">
    <cofactor evidence="4">
        <name>Zn(2+)</name>
        <dbReference type="ChEBI" id="CHEBI:29105"/>
    </cofactor>
</comment>
<keyword evidence="9" id="KW-0413">Isomerase</keyword>
<dbReference type="Gene3D" id="3.20.20.70">
    <property type="entry name" value="Aldolase class I"/>
    <property type="match status" value="1"/>
</dbReference>
<comment type="cofactor">
    <cofactor evidence="3">
        <name>Co(2+)</name>
        <dbReference type="ChEBI" id="CHEBI:48828"/>
    </cofactor>
</comment>
<accession>A0A830HK28</accession>
<evidence type="ECO:0000256" key="9">
    <source>
        <dbReference type="ARBA" id="ARBA00023235"/>
    </source>
</evidence>
<evidence type="ECO:0000256" key="1">
    <source>
        <dbReference type="ARBA" id="ARBA00001782"/>
    </source>
</evidence>
<evidence type="ECO:0000313" key="11">
    <source>
        <dbReference type="EMBL" id="GHP07238.1"/>
    </source>
</evidence>
<name>A0A830HK28_9CHLO</name>
<dbReference type="Pfam" id="PF00834">
    <property type="entry name" value="Ribul_P_3_epim"/>
    <property type="match status" value="1"/>
</dbReference>
<dbReference type="GO" id="GO:0046872">
    <property type="term" value="F:metal ion binding"/>
    <property type="evidence" value="ECO:0007669"/>
    <property type="project" value="UniProtKB-KW"/>
</dbReference>
<dbReference type="AlphaFoldDB" id="A0A830HK28"/>
<dbReference type="NCBIfam" id="TIGR01163">
    <property type="entry name" value="rpe"/>
    <property type="match status" value="1"/>
</dbReference>
<comment type="caution">
    <text evidence="11">The sequence shown here is derived from an EMBL/GenBank/DDBJ whole genome shotgun (WGS) entry which is preliminary data.</text>
</comment>
<dbReference type="OrthoDB" id="1927044at2759"/>
<evidence type="ECO:0000256" key="6">
    <source>
        <dbReference type="ARBA" id="ARBA00009541"/>
    </source>
</evidence>
<dbReference type="NCBIfam" id="NF004076">
    <property type="entry name" value="PRK05581.1-4"/>
    <property type="match status" value="1"/>
</dbReference>
<reference evidence="11" key="1">
    <citation type="submission" date="2020-10" db="EMBL/GenBank/DDBJ databases">
        <title>Unveiling of a novel bifunctional photoreceptor, Dualchrome1, isolated from a cosmopolitan green alga.</title>
        <authorList>
            <person name="Suzuki S."/>
            <person name="Kawachi M."/>
        </authorList>
    </citation>
    <scope>NUCLEOTIDE SEQUENCE</scope>
    <source>
        <strain evidence="11">NIES 2893</strain>
    </source>
</reference>
<comment type="similarity">
    <text evidence="6">Belongs to the ribulose-phosphate 3-epimerase family.</text>
</comment>
<keyword evidence="12" id="KW-1185">Reference proteome</keyword>
<evidence type="ECO:0000256" key="5">
    <source>
        <dbReference type="ARBA" id="ARBA00001954"/>
    </source>
</evidence>
<dbReference type="EMBL" id="BNJQ01000015">
    <property type="protein sequence ID" value="GHP07238.1"/>
    <property type="molecule type" value="Genomic_DNA"/>
</dbReference>
<protein>
    <recommendedName>
        <fullName evidence="7">ribulose-phosphate 3-epimerase</fullName>
        <ecNumber evidence="7">5.1.3.1</ecNumber>
    </recommendedName>
    <alternativeName>
        <fullName evidence="10">Pentose-5-phosphate 3-epimerase</fullName>
    </alternativeName>
</protein>
<dbReference type="GO" id="GO:0005975">
    <property type="term" value="P:carbohydrate metabolic process"/>
    <property type="evidence" value="ECO:0007669"/>
    <property type="project" value="InterPro"/>
</dbReference>
<sequence length="331" mass="36028">MIKSTYLSQRYCGLSRLQRCTIRHCKGRCTNCNRRAPTARASNRATHVRAAAAAEPRQVQIIPSVLPADWANMGQCVKELEEAGVDRIQFDVMDGNFVPNLTFGPEMIAACRNYCDVPFETQLMVSNYNSDTMLEEYVNATKGLNGEPGVVIVHVEACTHLHRSLSKIRDMGGSPSVALNPHTPAELVLNVLDLVDHVLVMTVNPGFGGQAYIPTMLDKITQLRSAIVERGLDVDIEVDGGIKADQTIMECAAAGANCFIAGSGMFAYPTLKEGCDALRAKALEGQKTFVDAYRRAVPAARRRTPAPVWMHPPAATCNGTCMMMANLVIEA</sequence>
<comment type="cofactor">
    <cofactor evidence="5">
        <name>Fe(2+)</name>
        <dbReference type="ChEBI" id="CHEBI:29033"/>
    </cofactor>
</comment>
<dbReference type="PANTHER" id="PTHR11749">
    <property type="entry name" value="RIBULOSE-5-PHOSPHATE-3-EPIMERASE"/>
    <property type="match status" value="1"/>
</dbReference>
<dbReference type="Proteomes" id="UP000660262">
    <property type="component" value="Unassembled WGS sequence"/>
</dbReference>
<comment type="cofactor">
    <cofactor evidence="2">
        <name>Mn(2+)</name>
        <dbReference type="ChEBI" id="CHEBI:29035"/>
    </cofactor>
</comment>
<dbReference type="InterPro" id="IPR000056">
    <property type="entry name" value="Ribul_P_3_epim-like"/>
</dbReference>
<dbReference type="EC" id="5.1.3.1" evidence="7"/>
<evidence type="ECO:0000256" key="7">
    <source>
        <dbReference type="ARBA" id="ARBA00013188"/>
    </source>
</evidence>